<sequence>MGHTAGMGVTGMAATNPLQYPDRSKLTISAPANAQARVSEAWEWLVQHEEHGLIMIQRFTLFVENLRRARPRSGDVLRFLVGGYLDKLGKLVSAISVQLMIDDGSPLGHTIRLREEGVGLVWLAKELLASHDMAIYGHVGATIPVICIRRKVSMSGNARKLNSGIKLVYHYIRHCYVHNAFEFHSDSSDIAIAFGYNNVMH</sequence>
<comment type="caution">
    <text evidence="1">The sequence shown here is derived from an EMBL/GenBank/DDBJ whole genome shotgun (WGS) entry which is preliminary data.</text>
</comment>
<dbReference type="AlphaFoldDB" id="A0A9P6ZYQ8"/>
<evidence type="ECO:0000313" key="1">
    <source>
        <dbReference type="EMBL" id="KAG1778286.1"/>
    </source>
</evidence>
<keyword evidence="2" id="KW-1185">Reference proteome</keyword>
<dbReference type="OrthoDB" id="10596101at2759"/>
<protein>
    <submittedName>
        <fullName evidence="1">Uncharacterized protein</fullName>
    </submittedName>
</protein>
<dbReference type="EMBL" id="JABBWD010000016">
    <property type="protein sequence ID" value="KAG1778286.1"/>
    <property type="molecule type" value="Genomic_DNA"/>
</dbReference>
<gene>
    <name evidence="1" type="ORF">EV702DRAFT_1044604</name>
</gene>
<evidence type="ECO:0000313" key="2">
    <source>
        <dbReference type="Proteomes" id="UP000714275"/>
    </source>
</evidence>
<organism evidence="1 2">
    <name type="scientific">Suillus placidus</name>
    <dbReference type="NCBI Taxonomy" id="48579"/>
    <lineage>
        <taxon>Eukaryota</taxon>
        <taxon>Fungi</taxon>
        <taxon>Dikarya</taxon>
        <taxon>Basidiomycota</taxon>
        <taxon>Agaricomycotina</taxon>
        <taxon>Agaricomycetes</taxon>
        <taxon>Agaricomycetidae</taxon>
        <taxon>Boletales</taxon>
        <taxon>Suillineae</taxon>
        <taxon>Suillaceae</taxon>
        <taxon>Suillus</taxon>
    </lineage>
</organism>
<accession>A0A9P6ZYQ8</accession>
<dbReference type="Proteomes" id="UP000714275">
    <property type="component" value="Unassembled WGS sequence"/>
</dbReference>
<reference evidence="1" key="1">
    <citation type="journal article" date="2020" name="New Phytol.">
        <title>Comparative genomics reveals dynamic genome evolution in host specialist ectomycorrhizal fungi.</title>
        <authorList>
            <person name="Lofgren L.A."/>
            <person name="Nguyen N.H."/>
            <person name="Vilgalys R."/>
            <person name="Ruytinx J."/>
            <person name="Liao H.L."/>
            <person name="Branco S."/>
            <person name="Kuo A."/>
            <person name="LaButti K."/>
            <person name="Lipzen A."/>
            <person name="Andreopoulos W."/>
            <person name="Pangilinan J."/>
            <person name="Riley R."/>
            <person name="Hundley H."/>
            <person name="Na H."/>
            <person name="Barry K."/>
            <person name="Grigoriev I.V."/>
            <person name="Stajich J.E."/>
            <person name="Kennedy P.G."/>
        </authorList>
    </citation>
    <scope>NUCLEOTIDE SEQUENCE</scope>
    <source>
        <strain evidence="1">DOB743</strain>
    </source>
</reference>
<name>A0A9P6ZYQ8_9AGAM</name>
<proteinExistence type="predicted"/>